<accession>Q2R3M2</accession>
<dbReference type="Gene3D" id="3.30.70.270">
    <property type="match status" value="1"/>
</dbReference>
<dbReference type="InterPro" id="IPR043128">
    <property type="entry name" value="Rev_trsase/Diguanyl_cyclase"/>
</dbReference>
<organism evidence="1">
    <name type="scientific">Oryza sativa subsp. japonica</name>
    <name type="common">Rice</name>
    <dbReference type="NCBI Taxonomy" id="39947"/>
    <lineage>
        <taxon>Eukaryota</taxon>
        <taxon>Viridiplantae</taxon>
        <taxon>Streptophyta</taxon>
        <taxon>Embryophyta</taxon>
        <taxon>Tracheophyta</taxon>
        <taxon>Spermatophyta</taxon>
        <taxon>Magnoliopsida</taxon>
        <taxon>Liliopsida</taxon>
        <taxon>Poales</taxon>
        <taxon>Poaceae</taxon>
        <taxon>BOP clade</taxon>
        <taxon>Oryzoideae</taxon>
        <taxon>Oryzeae</taxon>
        <taxon>Oryzinae</taxon>
        <taxon>Oryza</taxon>
        <taxon>Oryza sativa</taxon>
    </lineage>
</organism>
<name>Q2R3M2_ORYSJ</name>
<reference evidence="1" key="2">
    <citation type="submission" date="2005-04" db="EMBL/GenBank/DDBJ databases">
        <authorList>
            <person name="Buell C.R."/>
            <person name="Wing R.A."/>
            <person name="McCombie W.A."/>
            <person name="Ouyang S."/>
        </authorList>
    </citation>
    <scope>NUCLEOTIDE SEQUENCE</scope>
</reference>
<evidence type="ECO:0000313" key="1">
    <source>
        <dbReference type="EMBL" id="ABA93876.1"/>
    </source>
</evidence>
<dbReference type="SUPFAM" id="SSF56672">
    <property type="entry name" value="DNA/RNA polymerases"/>
    <property type="match status" value="1"/>
</dbReference>
<gene>
    <name evidence="1" type="ordered locus">LOC_Os11g31460</name>
</gene>
<reference evidence="1" key="1">
    <citation type="journal article" date="2005" name="BMC Biol.">
        <title>The sequence of rice chromosomes 11 and 12, rich in disease resistance genes and recent gene duplications.</title>
        <authorList>
            <consortium name="The rice chromosomes 11 and 12 sequencing consortia"/>
        </authorList>
    </citation>
    <scope>NUCLEOTIDE SEQUENCE [LARGE SCALE GENOMIC DNA]</scope>
</reference>
<dbReference type="EMBL" id="DP000010">
    <property type="protein sequence ID" value="ABA93876.1"/>
    <property type="molecule type" value="Genomic_DNA"/>
</dbReference>
<dbReference type="AlphaFoldDB" id="Q2R3M2"/>
<proteinExistence type="predicted"/>
<sequence length="237" mass="25852">MSCEGRCDVGMLPELVEEPNLAGPELMKSSREEAHEFVEEPNLAGLEFTRKAECLGASDHTGGHLDQFADVVGDNMKEPSAMRVVAKNVAVVAQLHHHALRAQERQSHNTNEQCRGAYTTNSRNVEAYVDDAVIKTRMKEDLITDLEETFNSFCAFKTKLNPDKCTFGVPSSKLLGFMTDVRGQTGQQVGAIKLLGALALVVGSEWEIKELRLLVGPDLDATPCIKPPWDSSSPAAA</sequence>
<reference evidence="1" key="3">
    <citation type="submission" date="2006-01" db="EMBL/GenBank/DDBJ databases">
        <authorList>
            <person name="Buell R."/>
        </authorList>
    </citation>
    <scope>NUCLEOTIDE SEQUENCE</scope>
</reference>
<dbReference type="InterPro" id="IPR043502">
    <property type="entry name" value="DNA/RNA_pol_sf"/>
</dbReference>
<protein>
    <submittedName>
        <fullName evidence="1">Retrotransposon protein, putative, Ty3-gypsy subclass</fullName>
    </submittedName>
</protein>